<dbReference type="OrthoDB" id="6224010at2759"/>
<feature type="region of interest" description="Disordered" evidence="4">
    <location>
        <begin position="1"/>
        <end position="32"/>
    </location>
</feature>
<dbReference type="EMBL" id="VCGU01000458">
    <property type="protein sequence ID" value="TRY64318.1"/>
    <property type="molecule type" value="Genomic_DNA"/>
</dbReference>
<evidence type="ECO:0000256" key="1">
    <source>
        <dbReference type="ARBA" id="ARBA00007347"/>
    </source>
</evidence>
<proteinExistence type="inferred from homology"/>
<dbReference type="AlphaFoldDB" id="A0A553NG01"/>
<reference evidence="5 6" key="1">
    <citation type="journal article" date="2018" name="Nat. Ecol. Evol.">
        <title>Genomic signatures of mitonuclear coevolution across populations of Tigriopus californicus.</title>
        <authorList>
            <person name="Barreto F.S."/>
            <person name="Watson E.T."/>
            <person name="Lima T.G."/>
            <person name="Willett C.S."/>
            <person name="Edmands S."/>
            <person name="Li W."/>
            <person name="Burton R.S."/>
        </authorList>
    </citation>
    <scope>NUCLEOTIDE SEQUENCE [LARGE SCALE GENOMIC DNA]</scope>
    <source>
        <strain evidence="5 6">San Diego</strain>
    </source>
</reference>
<dbReference type="STRING" id="6832.A0A553NG01"/>
<protein>
    <recommendedName>
        <fullName evidence="3">COX assembly mitochondrial protein</fullName>
    </recommendedName>
</protein>
<dbReference type="Proteomes" id="UP000318571">
    <property type="component" value="Chromosome 10"/>
</dbReference>
<evidence type="ECO:0000313" key="5">
    <source>
        <dbReference type="EMBL" id="TRY64318.1"/>
    </source>
</evidence>
<dbReference type="GO" id="GO:0005739">
    <property type="term" value="C:mitochondrion"/>
    <property type="evidence" value="ECO:0007669"/>
    <property type="project" value="UniProtKB-SubCell"/>
</dbReference>
<feature type="region of interest" description="Disordered" evidence="4">
    <location>
        <begin position="128"/>
        <end position="181"/>
    </location>
</feature>
<comment type="similarity">
    <text evidence="1 3">Belongs to the CMC family.</text>
</comment>
<organism evidence="5 6">
    <name type="scientific">Tigriopus californicus</name>
    <name type="common">Marine copepod</name>
    <dbReference type="NCBI Taxonomy" id="6832"/>
    <lineage>
        <taxon>Eukaryota</taxon>
        <taxon>Metazoa</taxon>
        <taxon>Ecdysozoa</taxon>
        <taxon>Arthropoda</taxon>
        <taxon>Crustacea</taxon>
        <taxon>Multicrustacea</taxon>
        <taxon>Hexanauplia</taxon>
        <taxon>Copepoda</taxon>
        <taxon>Harpacticoida</taxon>
        <taxon>Harpacticidae</taxon>
        <taxon>Tigriopus</taxon>
    </lineage>
</organism>
<keyword evidence="3" id="KW-0496">Mitochondrion</keyword>
<keyword evidence="6" id="KW-1185">Reference proteome</keyword>
<evidence type="ECO:0000256" key="2">
    <source>
        <dbReference type="ARBA" id="ARBA00023157"/>
    </source>
</evidence>
<dbReference type="InterPro" id="IPR013892">
    <property type="entry name" value="Cyt_c_biogenesis_Cmc1-like"/>
</dbReference>
<evidence type="ECO:0000256" key="4">
    <source>
        <dbReference type="SAM" id="MobiDB-lite"/>
    </source>
</evidence>
<feature type="compositionally biased region" description="Basic and acidic residues" evidence="4">
    <location>
        <begin position="9"/>
        <end position="27"/>
    </location>
</feature>
<comment type="caution">
    <text evidence="5">The sequence shown here is derived from an EMBL/GenBank/DDBJ whole genome shotgun (WGS) entry which is preliminary data.</text>
</comment>
<name>A0A553NG01_TIGCA</name>
<accession>A0A553NG01</accession>
<sequence length="181" mass="21174">MGNMLSSRRVQESLHIDDSPDSNDKRLFPSHMYTGPLKLGDPNYRELSNMEKDPLIPQRMRDVSRELCPDEVKKFLECGKKEGLASFYQCQGQKDEMVKCIAKWQDNPQFKEAITQEYLNERSHYRQTGIRTSRYQSTKYIHRDPNDPPLGPDGQYRPRKPAQWDESYPNGAPEWAGDIYK</sequence>
<evidence type="ECO:0000256" key="3">
    <source>
        <dbReference type="RuleBase" id="RU364104"/>
    </source>
</evidence>
<comment type="subcellular location">
    <subcellularLocation>
        <location evidence="3">Mitochondrion</location>
    </subcellularLocation>
</comment>
<keyword evidence="2" id="KW-1015">Disulfide bond</keyword>
<feature type="compositionally biased region" description="Polar residues" evidence="4">
    <location>
        <begin position="129"/>
        <end position="139"/>
    </location>
</feature>
<gene>
    <name evidence="5" type="ORF">TCAL_04625</name>
</gene>
<evidence type="ECO:0000313" key="6">
    <source>
        <dbReference type="Proteomes" id="UP000318571"/>
    </source>
</evidence>
<dbReference type="Pfam" id="PF08583">
    <property type="entry name" value="Cmc1"/>
    <property type="match status" value="1"/>
</dbReference>